<dbReference type="AlphaFoldDB" id="A0A218Z4V4"/>
<comment type="caution">
    <text evidence="1">The sequence shown here is derived from an EMBL/GenBank/DDBJ whole genome shotgun (WGS) entry which is preliminary data.</text>
</comment>
<accession>A0A218Z4V4</accession>
<gene>
    <name evidence="1" type="ORF">B2J93_1257</name>
</gene>
<protein>
    <submittedName>
        <fullName evidence="1">Uncharacterized protein</fullName>
    </submittedName>
</protein>
<dbReference type="Proteomes" id="UP000242519">
    <property type="component" value="Unassembled WGS sequence"/>
</dbReference>
<evidence type="ECO:0000313" key="2">
    <source>
        <dbReference type="Proteomes" id="UP000242519"/>
    </source>
</evidence>
<sequence length="264" mass="28628">MLVSGTNRPSANAIKMVAGTAHDDESHSAVLPISGSNPLHTWSLQTGVCINFGYPKAKVSYHTGTLVSENLGRGLQVFLTYKTLPLRLQLFFVLQSHQSPISYEPSLRPKSIRWPHLQRLFNPTITPTRKTSDSSYERFTLSQKPVTSQLATNMATAVLSQSEMLVLASSGQENNVPAAEERAQEGVHRFLSLAPATSASYPVKQAAVSKPAIAGAGPVVTADKARRSSSLSSDGSLMQKRRFLRLGPVHFGNGEGDWSEEVVE</sequence>
<dbReference type="InParanoid" id="A0A218Z4V4"/>
<organism evidence="1 2">
    <name type="scientific">Diplocarpon coronariae</name>
    <dbReference type="NCBI Taxonomy" id="2795749"/>
    <lineage>
        <taxon>Eukaryota</taxon>
        <taxon>Fungi</taxon>
        <taxon>Dikarya</taxon>
        <taxon>Ascomycota</taxon>
        <taxon>Pezizomycotina</taxon>
        <taxon>Leotiomycetes</taxon>
        <taxon>Helotiales</taxon>
        <taxon>Drepanopezizaceae</taxon>
        <taxon>Diplocarpon</taxon>
    </lineage>
</organism>
<name>A0A218Z4V4_9HELO</name>
<keyword evidence="2" id="KW-1185">Reference proteome</keyword>
<reference evidence="1 2" key="1">
    <citation type="submission" date="2017-04" db="EMBL/GenBank/DDBJ databases">
        <title>Draft genome sequence of Marssonina coronaria NL1: causal agent of apple blotch.</title>
        <authorList>
            <person name="Cheng Q."/>
        </authorList>
    </citation>
    <scope>NUCLEOTIDE SEQUENCE [LARGE SCALE GENOMIC DNA]</scope>
    <source>
        <strain evidence="1 2">NL1</strain>
    </source>
</reference>
<dbReference type="EMBL" id="MZNU01000240">
    <property type="protein sequence ID" value="OWP02295.1"/>
    <property type="molecule type" value="Genomic_DNA"/>
</dbReference>
<evidence type="ECO:0000313" key="1">
    <source>
        <dbReference type="EMBL" id="OWP02295.1"/>
    </source>
</evidence>
<dbReference type="OrthoDB" id="5226533at2759"/>
<proteinExistence type="predicted"/>